<evidence type="ECO:0000256" key="1">
    <source>
        <dbReference type="ARBA" id="ARBA00022603"/>
    </source>
</evidence>
<feature type="binding site" evidence="5">
    <location>
        <position position="146"/>
    </location>
    <ligand>
        <name>S-adenosyl-L-methionine</name>
        <dbReference type="ChEBI" id="CHEBI:59789"/>
    </ligand>
</feature>
<feature type="binding site" evidence="5">
    <location>
        <begin position="123"/>
        <end position="127"/>
    </location>
    <ligand>
        <name>S-adenosyl-L-methionine</name>
        <dbReference type="ChEBI" id="CHEBI:59789"/>
    </ligand>
</feature>
<organism evidence="8 9">
    <name type="scientific">Marixanthomonas spongiae</name>
    <dbReference type="NCBI Taxonomy" id="2174845"/>
    <lineage>
        <taxon>Bacteria</taxon>
        <taxon>Pseudomonadati</taxon>
        <taxon>Bacteroidota</taxon>
        <taxon>Flavobacteriia</taxon>
        <taxon>Flavobacteriales</taxon>
        <taxon>Flavobacteriaceae</taxon>
        <taxon>Marixanthomonas</taxon>
    </lineage>
</organism>
<dbReference type="InterPro" id="IPR040758">
    <property type="entry name" value="PrmC_N"/>
</dbReference>
<dbReference type="NCBIfam" id="TIGR00536">
    <property type="entry name" value="hemK_fam"/>
    <property type="match status" value="1"/>
</dbReference>
<keyword evidence="3 5" id="KW-0949">S-adenosyl-L-methionine</keyword>
<comment type="similarity">
    <text evidence="5">Belongs to the protein N5-glutamine methyltransferase family. PrmC subfamily.</text>
</comment>
<sequence length="284" mass="32887">MKLKQLKKNVIEALSEIYPSEEIHTFFFILSEKYLNLSRIETTLEAEQKINPRVLQKFETALRRLKNHEPIQYIVGGTEFYGLPFKVNEHTLIPRPETEELVEWIIEGAVSENKPDYRILDIGTGSGCIAVSLAKALPQASVFAMDVSLKALEMAKENARLNEVSVQFFQEDILKTGTLPQQYDVIVSNPPYVRELEKLKMKNNVLNFEPPSALYVSNADPLVFYRTISRLALRYLKPHGKLYFEINEYLSNELMKSLKKEGYPHIDLKKDFRGKDRMLQCRKK</sequence>
<dbReference type="InterPro" id="IPR019874">
    <property type="entry name" value="RF_methyltr_PrmC"/>
</dbReference>
<dbReference type="GO" id="GO:0032259">
    <property type="term" value="P:methylation"/>
    <property type="evidence" value="ECO:0007669"/>
    <property type="project" value="UniProtKB-KW"/>
</dbReference>
<dbReference type="RefSeq" id="WP_116693537.1">
    <property type="nucleotide sequence ID" value="NZ_QEHR01000002.1"/>
</dbReference>
<evidence type="ECO:0000259" key="6">
    <source>
        <dbReference type="Pfam" id="PF05175"/>
    </source>
</evidence>
<keyword evidence="2 5" id="KW-0808">Transferase</keyword>
<proteinExistence type="inferred from homology"/>
<dbReference type="Gene3D" id="1.10.8.10">
    <property type="entry name" value="DNA helicase RuvA subunit, C-terminal domain"/>
    <property type="match status" value="1"/>
</dbReference>
<dbReference type="PANTHER" id="PTHR18895">
    <property type="entry name" value="HEMK METHYLTRANSFERASE"/>
    <property type="match status" value="1"/>
</dbReference>
<feature type="binding site" evidence="5">
    <location>
        <begin position="189"/>
        <end position="192"/>
    </location>
    <ligand>
        <name>substrate</name>
    </ligand>
</feature>
<name>A0A2U0I631_9FLAO</name>
<dbReference type="CDD" id="cd02440">
    <property type="entry name" value="AdoMet_MTases"/>
    <property type="match status" value="1"/>
</dbReference>
<evidence type="ECO:0000256" key="4">
    <source>
        <dbReference type="ARBA" id="ARBA00048391"/>
    </source>
</evidence>
<dbReference type="EC" id="2.1.1.297" evidence="5"/>
<reference evidence="8 9" key="1">
    <citation type="submission" date="2018-04" db="EMBL/GenBank/DDBJ databases">
        <title>Marixanthomonas spongiae HN-E44 sp. nov., isolated from a marine sponge.</title>
        <authorList>
            <person name="Luo L."/>
            <person name="Zhuang L."/>
        </authorList>
    </citation>
    <scope>NUCLEOTIDE SEQUENCE [LARGE SCALE GENOMIC DNA]</scope>
    <source>
        <strain evidence="8 9">HN-E44</strain>
    </source>
</reference>
<dbReference type="PANTHER" id="PTHR18895:SF74">
    <property type="entry name" value="MTRF1L RELEASE FACTOR GLUTAMINE METHYLTRANSFERASE"/>
    <property type="match status" value="1"/>
</dbReference>
<dbReference type="Gene3D" id="3.40.50.150">
    <property type="entry name" value="Vaccinia Virus protein VP39"/>
    <property type="match status" value="1"/>
</dbReference>
<accession>A0A2U0I631</accession>
<dbReference type="PROSITE" id="PS00092">
    <property type="entry name" value="N6_MTASE"/>
    <property type="match status" value="1"/>
</dbReference>
<feature type="binding site" evidence="5">
    <location>
        <position position="189"/>
    </location>
    <ligand>
        <name>S-adenosyl-L-methionine</name>
        <dbReference type="ChEBI" id="CHEBI:59789"/>
    </ligand>
</feature>
<evidence type="ECO:0000259" key="7">
    <source>
        <dbReference type="Pfam" id="PF17827"/>
    </source>
</evidence>
<dbReference type="Proteomes" id="UP000245962">
    <property type="component" value="Unassembled WGS sequence"/>
</dbReference>
<comment type="caution">
    <text evidence="8">The sequence shown here is derived from an EMBL/GenBank/DDBJ whole genome shotgun (WGS) entry which is preliminary data.</text>
</comment>
<evidence type="ECO:0000256" key="3">
    <source>
        <dbReference type="ARBA" id="ARBA00022691"/>
    </source>
</evidence>
<keyword evidence="9" id="KW-1185">Reference proteome</keyword>
<feature type="domain" description="Release factor glutamine methyltransferase N-terminal" evidence="7">
    <location>
        <begin position="28"/>
        <end position="76"/>
    </location>
</feature>
<dbReference type="InterPro" id="IPR004556">
    <property type="entry name" value="HemK-like"/>
</dbReference>
<dbReference type="EMBL" id="QEHR01000002">
    <property type="protein sequence ID" value="PVW16524.1"/>
    <property type="molecule type" value="Genomic_DNA"/>
</dbReference>
<dbReference type="SUPFAM" id="SSF53335">
    <property type="entry name" value="S-adenosyl-L-methionine-dependent methyltransferases"/>
    <property type="match status" value="1"/>
</dbReference>
<dbReference type="GO" id="GO:0003676">
    <property type="term" value="F:nucleic acid binding"/>
    <property type="evidence" value="ECO:0007669"/>
    <property type="project" value="InterPro"/>
</dbReference>
<dbReference type="OrthoDB" id="9800643at2"/>
<dbReference type="NCBIfam" id="TIGR03534">
    <property type="entry name" value="RF_mod_PrmC"/>
    <property type="match status" value="1"/>
</dbReference>
<evidence type="ECO:0000256" key="2">
    <source>
        <dbReference type="ARBA" id="ARBA00022679"/>
    </source>
</evidence>
<dbReference type="Pfam" id="PF05175">
    <property type="entry name" value="MTS"/>
    <property type="match status" value="1"/>
</dbReference>
<dbReference type="InterPro" id="IPR002052">
    <property type="entry name" value="DNA_methylase_N6_adenine_CS"/>
</dbReference>
<dbReference type="InterPro" id="IPR050320">
    <property type="entry name" value="N5-glutamine_MTase"/>
</dbReference>
<evidence type="ECO:0000313" key="9">
    <source>
        <dbReference type="Proteomes" id="UP000245962"/>
    </source>
</evidence>
<comment type="caution">
    <text evidence="5">Lacks conserved residue(s) required for the propagation of feature annotation.</text>
</comment>
<keyword evidence="1 5" id="KW-0489">Methyltransferase</keyword>
<comment type="catalytic activity">
    <reaction evidence="4 5">
        <text>L-glutaminyl-[peptide chain release factor] + S-adenosyl-L-methionine = N(5)-methyl-L-glutaminyl-[peptide chain release factor] + S-adenosyl-L-homocysteine + H(+)</text>
        <dbReference type="Rhea" id="RHEA:42896"/>
        <dbReference type="Rhea" id="RHEA-COMP:10271"/>
        <dbReference type="Rhea" id="RHEA-COMP:10272"/>
        <dbReference type="ChEBI" id="CHEBI:15378"/>
        <dbReference type="ChEBI" id="CHEBI:30011"/>
        <dbReference type="ChEBI" id="CHEBI:57856"/>
        <dbReference type="ChEBI" id="CHEBI:59789"/>
        <dbReference type="ChEBI" id="CHEBI:61891"/>
        <dbReference type="EC" id="2.1.1.297"/>
    </reaction>
</comment>
<dbReference type="AlphaFoldDB" id="A0A2U0I631"/>
<feature type="domain" description="Methyltransferase small" evidence="6">
    <location>
        <begin position="115"/>
        <end position="197"/>
    </location>
</feature>
<comment type="function">
    <text evidence="5">Methylates the class 1 translation termination release factors RF1/PrfA and RF2/PrfB on the glutamine residue of the universally conserved GGQ motif.</text>
</comment>
<evidence type="ECO:0000313" key="8">
    <source>
        <dbReference type="EMBL" id="PVW16524.1"/>
    </source>
</evidence>
<dbReference type="HAMAP" id="MF_02126">
    <property type="entry name" value="RF_methyltr_PrmC"/>
    <property type="match status" value="1"/>
</dbReference>
<dbReference type="GO" id="GO:0102559">
    <property type="term" value="F:peptide chain release factor N(5)-glutamine methyltransferase activity"/>
    <property type="evidence" value="ECO:0007669"/>
    <property type="project" value="UniProtKB-EC"/>
</dbReference>
<evidence type="ECO:0000256" key="5">
    <source>
        <dbReference type="HAMAP-Rule" id="MF_02126"/>
    </source>
</evidence>
<dbReference type="Pfam" id="PF17827">
    <property type="entry name" value="PrmC_N"/>
    <property type="match status" value="1"/>
</dbReference>
<protein>
    <recommendedName>
        <fullName evidence="5">Release factor glutamine methyltransferase</fullName>
        <shortName evidence="5">RF MTase</shortName>
        <ecNumber evidence="5">2.1.1.297</ecNumber>
    </recommendedName>
    <alternativeName>
        <fullName evidence="5">N5-glutamine methyltransferase PrmC</fullName>
    </alternativeName>
    <alternativeName>
        <fullName evidence="5">Protein-(glutamine-N5) MTase PrmC</fullName>
    </alternativeName>
    <alternativeName>
        <fullName evidence="5">Protein-glutamine N-methyltransferase PrmC</fullName>
    </alternativeName>
</protein>
<dbReference type="InterPro" id="IPR029063">
    <property type="entry name" value="SAM-dependent_MTases_sf"/>
</dbReference>
<gene>
    <name evidence="5 8" type="primary">prmC</name>
    <name evidence="8" type="ORF">DDV96_04545</name>
</gene>
<dbReference type="InterPro" id="IPR007848">
    <property type="entry name" value="Small_mtfrase_dom"/>
</dbReference>